<comment type="caution">
    <text evidence="1">The sequence shown here is derived from an EMBL/GenBank/DDBJ whole genome shotgun (WGS) entry which is preliminary data.</text>
</comment>
<sequence length="54" mass="6106">MISTRERVHLFIGVKPPLDVMGDIKLPPLDVIGDIKRKNISTWAAHYVLPIIID</sequence>
<dbReference type="Proteomes" id="UP001291623">
    <property type="component" value="Unassembled WGS sequence"/>
</dbReference>
<evidence type="ECO:0000313" key="1">
    <source>
        <dbReference type="EMBL" id="KAK4362688.1"/>
    </source>
</evidence>
<keyword evidence="2" id="KW-1185">Reference proteome</keyword>
<evidence type="ECO:0000313" key="2">
    <source>
        <dbReference type="Proteomes" id="UP001291623"/>
    </source>
</evidence>
<protein>
    <submittedName>
        <fullName evidence="1">Uncharacterized protein</fullName>
    </submittedName>
</protein>
<accession>A0AAE1S4N5</accession>
<dbReference type="AlphaFoldDB" id="A0AAE1S4N5"/>
<reference evidence="1" key="1">
    <citation type="submission" date="2023-12" db="EMBL/GenBank/DDBJ databases">
        <title>Genome assembly of Anisodus tanguticus.</title>
        <authorList>
            <person name="Wang Y.-J."/>
        </authorList>
    </citation>
    <scope>NUCLEOTIDE SEQUENCE</scope>
    <source>
        <strain evidence="1">KB-2021</strain>
        <tissue evidence="1">Leaf</tissue>
    </source>
</reference>
<dbReference type="EMBL" id="JAVYJV010000009">
    <property type="protein sequence ID" value="KAK4362688.1"/>
    <property type="molecule type" value="Genomic_DNA"/>
</dbReference>
<organism evidence="1 2">
    <name type="scientific">Anisodus tanguticus</name>
    <dbReference type="NCBI Taxonomy" id="243964"/>
    <lineage>
        <taxon>Eukaryota</taxon>
        <taxon>Viridiplantae</taxon>
        <taxon>Streptophyta</taxon>
        <taxon>Embryophyta</taxon>
        <taxon>Tracheophyta</taxon>
        <taxon>Spermatophyta</taxon>
        <taxon>Magnoliopsida</taxon>
        <taxon>eudicotyledons</taxon>
        <taxon>Gunneridae</taxon>
        <taxon>Pentapetalae</taxon>
        <taxon>asterids</taxon>
        <taxon>lamiids</taxon>
        <taxon>Solanales</taxon>
        <taxon>Solanaceae</taxon>
        <taxon>Solanoideae</taxon>
        <taxon>Hyoscyameae</taxon>
        <taxon>Anisodus</taxon>
    </lineage>
</organism>
<proteinExistence type="predicted"/>
<name>A0AAE1S4N5_9SOLA</name>
<gene>
    <name evidence="1" type="ORF">RND71_017929</name>
</gene>